<dbReference type="PROSITE" id="PS51918">
    <property type="entry name" value="RADICAL_SAM"/>
    <property type="match status" value="1"/>
</dbReference>
<dbReference type="EMBL" id="DQTV01000058">
    <property type="protein sequence ID" value="HIP57063.1"/>
    <property type="molecule type" value="Genomic_DNA"/>
</dbReference>
<keyword evidence="3" id="KW-0408">Iron</keyword>
<dbReference type="InterPro" id="IPR058240">
    <property type="entry name" value="rSAM_sf"/>
</dbReference>
<dbReference type="GO" id="GO:0003824">
    <property type="term" value="F:catalytic activity"/>
    <property type="evidence" value="ECO:0007669"/>
    <property type="project" value="InterPro"/>
</dbReference>
<dbReference type="PANTHER" id="PTHR11228">
    <property type="entry name" value="RADICAL SAM DOMAIN PROTEIN"/>
    <property type="match status" value="1"/>
</dbReference>
<dbReference type="Proteomes" id="UP000605805">
    <property type="component" value="Unassembled WGS sequence"/>
</dbReference>
<dbReference type="SFLD" id="SFLDG01067">
    <property type="entry name" value="SPASM/twitch_domain_containing"/>
    <property type="match status" value="1"/>
</dbReference>
<evidence type="ECO:0000256" key="4">
    <source>
        <dbReference type="ARBA" id="ARBA00023014"/>
    </source>
</evidence>
<dbReference type="GO" id="GO:0046872">
    <property type="term" value="F:metal ion binding"/>
    <property type="evidence" value="ECO:0007669"/>
    <property type="project" value="UniProtKB-KW"/>
</dbReference>
<dbReference type="InterPro" id="IPR013785">
    <property type="entry name" value="Aldolase_TIM"/>
</dbReference>
<comment type="caution">
    <text evidence="6">The sequence shown here is derived from an EMBL/GenBank/DDBJ whole genome shotgun (WGS) entry which is preliminary data.</text>
</comment>
<feature type="domain" description="Radical SAM core" evidence="5">
    <location>
        <begin position="30"/>
        <end position="258"/>
    </location>
</feature>
<dbReference type="PANTHER" id="PTHR11228:SF35">
    <property type="entry name" value="MOLYBDENUM COFACTOR BIOSYNTHESIS PROTEIN A-RELATED"/>
    <property type="match status" value="1"/>
</dbReference>
<evidence type="ECO:0000256" key="3">
    <source>
        <dbReference type="ARBA" id="ARBA00023004"/>
    </source>
</evidence>
<evidence type="ECO:0000256" key="1">
    <source>
        <dbReference type="ARBA" id="ARBA00022691"/>
    </source>
</evidence>
<sequence length="348" mass="40078">MKLIGRSANRLYIYVDDLPLLGHIAFGIIDRGTTILQVRPTTICPLNCIFCSVDAGPRSRYRQAEYVVDPKHMVTWFRYAVKAKDNDVIEALIDGVGDPATYPYLPELVRELKRIVPRVAMETHGATLTKELVRKLEEAGLDRINLSIDTLDADKARYLQGTRWINISRVKEIAEFIAMETNIDLHITPVWIPGVNDQDIEQIIEWGLRIGAGKRFPPFGIQKYEVHKYGRKVPGVKEVGWYEFRKYLESLERKYGVPLYYKKLDFGIRRTKRIPIKYHVGEELLVQIVAPGWLRGELIAVDRDWECVITVIGMDTDCSRAIGRRLRVRIIENKDGIYIARPLSSLQR</sequence>
<dbReference type="InterPro" id="IPR007197">
    <property type="entry name" value="rSAM"/>
</dbReference>
<dbReference type="Gene3D" id="3.20.20.70">
    <property type="entry name" value="Aldolase class I"/>
    <property type="match status" value="1"/>
</dbReference>
<dbReference type="Pfam" id="PF04055">
    <property type="entry name" value="Radical_SAM"/>
    <property type="match status" value="1"/>
</dbReference>
<reference evidence="6" key="1">
    <citation type="journal article" date="2020" name="ISME J.">
        <title>Gammaproteobacteria mediating utilization of methyl-, sulfur- and petroleum organic compounds in deep ocean hydrothermal plumes.</title>
        <authorList>
            <person name="Zhou Z."/>
            <person name="Liu Y."/>
            <person name="Pan J."/>
            <person name="Cron B.R."/>
            <person name="Toner B.M."/>
            <person name="Anantharaman K."/>
            <person name="Breier J.A."/>
            <person name="Dick G.J."/>
            <person name="Li M."/>
        </authorList>
    </citation>
    <scope>NUCLEOTIDE SEQUENCE</scope>
    <source>
        <strain evidence="6">SZUA-1435</strain>
    </source>
</reference>
<organism evidence="6 7">
    <name type="scientific">Ignisphaera aggregans</name>
    <dbReference type="NCBI Taxonomy" id="334771"/>
    <lineage>
        <taxon>Archaea</taxon>
        <taxon>Thermoproteota</taxon>
        <taxon>Thermoprotei</taxon>
        <taxon>Desulfurococcales</taxon>
        <taxon>Desulfurococcaceae</taxon>
        <taxon>Ignisphaera</taxon>
    </lineage>
</organism>
<dbReference type="SFLD" id="SFLDS00029">
    <property type="entry name" value="Radical_SAM"/>
    <property type="match status" value="1"/>
</dbReference>
<gene>
    <name evidence="6" type="ORF">EYH02_03220</name>
</gene>
<evidence type="ECO:0000259" key="5">
    <source>
        <dbReference type="PROSITE" id="PS51918"/>
    </source>
</evidence>
<dbReference type="InterPro" id="IPR040088">
    <property type="entry name" value="MJ0103-like"/>
</dbReference>
<evidence type="ECO:0000256" key="2">
    <source>
        <dbReference type="ARBA" id="ARBA00022723"/>
    </source>
</evidence>
<keyword evidence="1" id="KW-0949">S-adenosyl-L-methionine</keyword>
<dbReference type="SUPFAM" id="SSF102114">
    <property type="entry name" value="Radical SAM enzymes"/>
    <property type="match status" value="1"/>
</dbReference>
<keyword evidence="4" id="KW-0411">Iron-sulfur</keyword>
<protein>
    <submittedName>
        <fullName evidence="6">Radical SAM protein</fullName>
    </submittedName>
</protein>
<proteinExistence type="predicted"/>
<dbReference type="SFLD" id="SFLDG01110">
    <property type="entry name" value="Uncharacterised_Radical_SAM_Su"/>
    <property type="match status" value="1"/>
</dbReference>
<dbReference type="GO" id="GO:0051536">
    <property type="term" value="F:iron-sulfur cluster binding"/>
    <property type="evidence" value="ECO:0007669"/>
    <property type="project" value="UniProtKB-KW"/>
</dbReference>
<dbReference type="CDD" id="cd01335">
    <property type="entry name" value="Radical_SAM"/>
    <property type="match status" value="1"/>
</dbReference>
<dbReference type="InterPro" id="IPR050377">
    <property type="entry name" value="Radical_SAM_PqqE_MftC-like"/>
</dbReference>
<name>A0A832YXN0_9CREN</name>
<keyword evidence="2" id="KW-0479">Metal-binding</keyword>
<evidence type="ECO:0000313" key="6">
    <source>
        <dbReference type="EMBL" id="HIP57063.1"/>
    </source>
</evidence>
<dbReference type="SMART" id="SM00729">
    <property type="entry name" value="Elp3"/>
    <property type="match status" value="1"/>
</dbReference>
<accession>A0A832YXN0</accession>
<evidence type="ECO:0000313" key="7">
    <source>
        <dbReference type="Proteomes" id="UP000605805"/>
    </source>
</evidence>
<dbReference type="AlphaFoldDB" id="A0A832YXN0"/>
<dbReference type="InterPro" id="IPR006638">
    <property type="entry name" value="Elp3/MiaA/NifB-like_rSAM"/>
</dbReference>